<dbReference type="GO" id="GO:0006313">
    <property type="term" value="P:DNA transposition"/>
    <property type="evidence" value="ECO:0007669"/>
    <property type="project" value="InterPro"/>
</dbReference>
<name>A0A517DZF3_9FIRM</name>
<dbReference type="EMBL" id="CP036259">
    <property type="protein sequence ID" value="QDR82708.1"/>
    <property type="molecule type" value="Genomic_DNA"/>
</dbReference>
<dbReference type="KEGG" id="sted:SPTER_41280"/>
<dbReference type="EMBL" id="CP036259">
    <property type="protein sequence ID" value="QDR82698.1"/>
    <property type="molecule type" value="Genomic_DNA"/>
</dbReference>
<dbReference type="EMBL" id="CP036259">
    <property type="protein sequence ID" value="QDR82842.1"/>
    <property type="molecule type" value="Genomic_DNA"/>
</dbReference>
<evidence type="ECO:0000313" key="5">
    <source>
        <dbReference type="EMBL" id="QDR82708.1"/>
    </source>
</evidence>
<organism evidence="4 7">
    <name type="scientific">Sporomusa termitida</name>
    <dbReference type="NCBI Taxonomy" id="2377"/>
    <lineage>
        <taxon>Bacteria</taxon>
        <taxon>Bacillati</taxon>
        <taxon>Bacillota</taxon>
        <taxon>Negativicutes</taxon>
        <taxon>Selenomonadales</taxon>
        <taxon>Sporomusaceae</taxon>
        <taxon>Sporomusa</taxon>
    </lineage>
</organism>
<dbReference type="EMBL" id="CP036259">
    <property type="protein sequence ID" value="QDR81207.1"/>
    <property type="molecule type" value="Genomic_DNA"/>
</dbReference>
<dbReference type="GO" id="GO:0003677">
    <property type="term" value="F:DNA binding"/>
    <property type="evidence" value="ECO:0007669"/>
    <property type="project" value="InterPro"/>
</dbReference>
<evidence type="ECO:0000259" key="1">
    <source>
        <dbReference type="Pfam" id="PF01609"/>
    </source>
</evidence>
<dbReference type="OrthoDB" id="9767746at2"/>
<dbReference type="InterPro" id="IPR047654">
    <property type="entry name" value="IS1634_transpos"/>
</dbReference>
<protein>
    <submittedName>
        <fullName evidence="4">Transposase DDE domain protein</fullName>
    </submittedName>
</protein>
<dbReference type="GO" id="GO:0004803">
    <property type="term" value="F:transposase activity"/>
    <property type="evidence" value="ECO:0007669"/>
    <property type="project" value="InterPro"/>
</dbReference>
<dbReference type="NCBIfam" id="NF033559">
    <property type="entry name" value="transpos_IS1634"/>
    <property type="match status" value="1"/>
</dbReference>
<accession>A0A517DZF3</accession>
<proteinExistence type="predicted"/>
<evidence type="ECO:0000313" key="7">
    <source>
        <dbReference type="Proteomes" id="UP000320776"/>
    </source>
</evidence>
<evidence type="ECO:0000313" key="3">
    <source>
        <dbReference type="EMBL" id="QDR81207.1"/>
    </source>
</evidence>
<dbReference type="PANTHER" id="PTHR34614:SF2">
    <property type="entry name" value="TRANSPOSASE IS4-LIKE DOMAIN-CONTAINING PROTEIN"/>
    <property type="match status" value="1"/>
</dbReference>
<dbReference type="SUPFAM" id="SSF53098">
    <property type="entry name" value="Ribonuclease H-like"/>
    <property type="match status" value="1"/>
</dbReference>
<dbReference type="KEGG" id="sted:SPTER_42810"/>
<dbReference type="InterPro" id="IPR012337">
    <property type="entry name" value="RNaseH-like_sf"/>
</dbReference>
<dbReference type="EMBL" id="CP036259">
    <property type="protein sequence ID" value="QDR80698.1"/>
    <property type="molecule type" value="Genomic_DNA"/>
</dbReference>
<feature type="domain" description="Transposase IS4-like" evidence="1">
    <location>
        <begin position="224"/>
        <end position="500"/>
    </location>
</feature>
<sequence>MRLKVSRSKNSASLYVTKTVYVDKKEKTITVEKLGTEKELREKLNGQDPYVWAKAYIDKLTKKEKEAAGHIFIKRSQSKLIPKGDQVSFNGGYLFLQQLYHDLNLHHICRSISERYKFSFPLDSILSRLVYGRILFPASKLNTCQLSKTLLEQPDFEIQHVYRALEVIAKESDFIQAELYKNSLAVSKRNDTILYYDCTNYFFEIEQESGDKQYGPSKENRPNPIVEMGLFMDGDGIPLAFCIHSGNTNEQLTLQPLEKKILTDFSLAKFIVCTDAGLSSIDNRKFNDKKDRAFITTQSVRKLKKHLKQWALATEGWSLPQVRGAFDISQIAQSEEAKENYQNATFYKERWIKEDGLEQKLIVTFSFKYQNYQRCIRSRQIERACKLLESNPSSLKKHRQTDCKRFISRTNVTTEGEIAKNEFYTIDQEIIANEEAYDGFYAVCTNLEEDAPAITKINHKRWEIEECFRLLKSDFRARPVYLSRDDRIKAHFTTCFLALTIYRYLEKRVKENFTSTEIISQLRTMNFYCVPGEGYVPTYTRTDFTDALHETFGFRTDYEIVGTKQMKKIFKSTKKQ</sequence>
<dbReference type="AlphaFoldDB" id="A0A517DZF3"/>
<keyword evidence="7" id="KW-1185">Reference proteome</keyword>
<dbReference type="Proteomes" id="UP000320776">
    <property type="component" value="Chromosome"/>
</dbReference>
<evidence type="ECO:0000313" key="6">
    <source>
        <dbReference type="EMBL" id="QDR82842.1"/>
    </source>
</evidence>
<dbReference type="InterPro" id="IPR002559">
    <property type="entry name" value="Transposase_11"/>
</dbReference>
<dbReference type="KEGG" id="sted:SPTER_25810"/>
<dbReference type="KEGG" id="sted:SPTER_41380"/>
<reference evidence="4 7" key="1">
    <citation type="submission" date="2019-02" db="EMBL/GenBank/DDBJ databases">
        <title>Closed genome of Sporomusa termitida DSM 4440.</title>
        <authorList>
            <person name="Poehlein A."/>
            <person name="Daniel R."/>
        </authorList>
    </citation>
    <scope>NUCLEOTIDE SEQUENCE [LARGE SCALE GENOMIC DNA]</scope>
    <source>
        <strain evidence="4 7">DSM 4440</strain>
    </source>
</reference>
<dbReference type="KEGG" id="sted:SPTER_20290"/>
<evidence type="ECO:0000313" key="2">
    <source>
        <dbReference type="EMBL" id="QDR80698.1"/>
    </source>
</evidence>
<dbReference type="RefSeq" id="WP_144350283.1">
    <property type="nucleotide sequence ID" value="NZ_CP036259.1"/>
</dbReference>
<gene>
    <name evidence="2" type="ORF">SPTER_20290</name>
    <name evidence="3" type="ORF">SPTER_25810</name>
    <name evidence="4" type="ORF">SPTER_41280</name>
    <name evidence="5" type="ORF">SPTER_41380</name>
    <name evidence="6" type="ORF">SPTER_42810</name>
</gene>
<dbReference type="Pfam" id="PF01609">
    <property type="entry name" value="DDE_Tnp_1"/>
    <property type="match status" value="1"/>
</dbReference>
<evidence type="ECO:0000313" key="4">
    <source>
        <dbReference type="EMBL" id="QDR82698.1"/>
    </source>
</evidence>
<dbReference type="PANTHER" id="PTHR34614">
    <property type="match status" value="1"/>
</dbReference>